<reference evidence="2" key="1">
    <citation type="submission" date="2023-10" db="EMBL/GenBank/DDBJ databases">
        <title>Genome assembly of Pristionchus species.</title>
        <authorList>
            <person name="Yoshida K."/>
            <person name="Sommer R.J."/>
        </authorList>
    </citation>
    <scope>NUCLEOTIDE SEQUENCE</scope>
    <source>
        <strain evidence="2">RS5133</strain>
    </source>
</reference>
<dbReference type="AlphaFoldDB" id="A0AAV5UYX1"/>
<gene>
    <name evidence="2" type="ORF">PFISCL1PPCAC_2846</name>
</gene>
<name>A0AAV5UYX1_9BILA</name>
<organism evidence="2 3">
    <name type="scientific">Pristionchus fissidentatus</name>
    <dbReference type="NCBI Taxonomy" id="1538716"/>
    <lineage>
        <taxon>Eukaryota</taxon>
        <taxon>Metazoa</taxon>
        <taxon>Ecdysozoa</taxon>
        <taxon>Nematoda</taxon>
        <taxon>Chromadorea</taxon>
        <taxon>Rhabditida</taxon>
        <taxon>Rhabditina</taxon>
        <taxon>Diplogasteromorpha</taxon>
        <taxon>Diplogasteroidea</taxon>
        <taxon>Neodiplogasteridae</taxon>
        <taxon>Pristionchus</taxon>
    </lineage>
</organism>
<keyword evidence="3" id="KW-1185">Reference proteome</keyword>
<accession>A0AAV5UYX1</accession>
<sequence>STTVSEHKSHLSTLVSTITAADTDGLSESQKLALNLGKIVSVFSQRLTSSLQRSIHRPTVCLKRPATPPPVQTAPKRVKEEPMDDEPCCSTSINASTNDTLSSLLNAQLRNIRQESEKSRLDTMLQRSEQRAAPATTKPVTVVRRPGAPVQVVVANRARNGEGQSAI</sequence>
<feature type="non-terminal residue" evidence="2">
    <location>
        <position position="1"/>
    </location>
</feature>
<proteinExistence type="predicted"/>
<feature type="region of interest" description="Disordered" evidence="1">
    <location>
        <begin position="64"/>
        <end position="87"/>
    </location>
</feature>
<feature type="non-terminal residue" evidence="2">
    <location>
        <position position="167"/>
    </location>
</feature>
<protein>
    <submittedName>
        <fullName evidence="2">Uncharacterized protein</fullName>
    </submittedName>
</protein>
<evidence type="ECO:0000313" key="2">
    <source>
        <dbReference type="EMBL" id="GMT11549.1"/>
    </source>
</evidence>
<evidence type="ECO:0000256" key="1">
    <source>
        <dbReference type="SAM" id="MobiDB-lite"/>
    </source>
</evidence>
<dbReference type="EMBL" id="BTSY01000001">
    <property type="protein sequence ID" value="GMT11549.1"/>
    <property type="molecule type" value="Genomic_DNA"/>
</dbReference>
<dbReference type="Proteomes" id="UP001432322">
    <property type="component" value="Unassembled WGS sequence"/>
</dbReference>
<comment type="caution">
    <text evidence="2">The sequence shown here is derived from an EMBL/GenBank/DDBJ whole genome shotgun (WGS) entry which is preliminary data.</text>
</comment>
<evidence type="ECO:0000313" key="3">
    <source>
        <dbReference type="Proteomes" id="UP001432322"/>
    </source>
</evidence>